<sequence>MGELPSAEKLLGTLSWGKKRFYSNYTLLCSSCCCSRSIVIKCLTVFSASNYYEEGSNKGAYVKLIGGPSEPLEPYFVQFNAASPKLRNMTIRQRVGLVEASALKELRSKIQEKQEQILLCFKELDNDSP</sequence>
<dbReference type="OrthoDB" id="442428at2759"/>
<dbReference type="AlphaFoldDB" id="A0A8J2KV38"/>
<protein>
    <submittedName>
        <fullName evidence="1">Uncharacterized protein</fullName>
    </submittedName>
</protein>
<evidence type="ECO:0000313" key="1">
    <source>
        <dbReference type="EMBL" id="CAG7823997.1"/>
    </source>
</evidence>
<evidence type="ECO:0000313" key="2">
    <source>
        <dbReference type="Proteomes" id="UP000708208"/>
    </source>
</evidence>
<feature type="non-terminal residue" evidence="1">
    <location>
        <position position="1"/>
    </location>
</feature>
<accession>A0A8J2KV38</accession>
<reference evidence="1" key="1">
    <citation type="submission" date="2021-06" db="EMBL/GenBank/DDBJ databases">
        <authorList>
            <person name="Hodson N. C."/>
            <person name="Mongue J. A."/>
            <person name="Jaron S. K."/>
        </authorList>
    </citation>
    <scope>NUCLEOTIDE SEQUENCE</scope>
</reference>
<proteinExistence type="predicted"/>
<gene>
    <name evidence="1" type="ORF">AFUS01_LOCUS34180</name>
</gene>
<organism evidence="1 2">
    <name type="scientific">Allacma fusca</name>
    <dbReference type="NCBI Taxonomy" id="39272"/>
    <lineage>
        <taxon>Eukaryota</taxon>
        <taxon>Metazoa</taxon>
        <taxon>Ecdysozoa</taxon>
        <taxon>Arthropoda</taxon>
        <taxon>Hexapoda</taxon>
        <taxon>Collembola</taxon>
        <taxon>Symphypleona</taxon>
        <taxon>Sminthuridae</taxon>
        <taxon>Allacma</taxon>
    </lineage>
</organism>
<comment type="caution">
    <text evidence="1">The sequence shown here is derived from an EMBL/GenBank/DDBJ whole genome shotgun (WGS) entry which is preliminary data.</text>
</comment>
<keyword evidence="2" id="KW-1185">Reference proteome</keyword>
<name>A0A8J2KV38_9HEXA</name>
<dbReference type="Proteomes" id="UP000708208">
    <property type="component" value="Unassembled WGS sequence"/>
</dbReference>
<dbReference type="EMBL" id="CAJVCH010531334">
    <property type="protein sequence ID" value="CAG7823997.1"/>
    <property type="molecule type" value="Genomic_DNA"/>
</dbReference>